<dbReference type="InterPro" id="IPR036749">
    <property type="entry name" value="Expansin_CBD_sf"/>
</dbReference>
<evidence type="ECO:0000256" key="1">
    <source>
        <dbReference type="ARBA" id="ARBA00005392"/>
    </source>
</evidence>
<dbReference type="SMR" id="M7ZCK5"/>
<dbReference type="SUPFAM" id="SSF49590">
    <property type="entry name" value="PHL pollen allergen"/>
    <property type="match status" value="2"/>
</dbReference>
<proteinExistence type="inferred from homology"/>
<dbReference type="GO" id="GO:0016020">
    <property type="term" value="C:membrane"/>
    <property type="evidence" value="ECO:0007669"/>
    <property type="project" value="UniProtKB-SubCell"/>
</dbReference>
<name>M7ZCK5_TRIUA</name>
<evidence type="ECO:0000256" key="4">
    <source>
        <dbReference type="ARBA" id="ARBA00022729"/>
    </source>
</evidence>
<dbReference type="PROSITE" id="PS50843">
    <property type="entry name" value="EXPANSIN_CBD"/>
    <property type="match status" value="2"/>
</dbReference>
<protein>
    <recommendedName>
        <fullName evidence="6">Expansin</fullName>
    </recommendedName>
</protein>
<evidence type="ECO:0000313" key="7">
    <source>
        <dbReference type="EMBL" id="EMS57376.1"/>
    </source>
</evidence>
<evidence type="ECO:0000256" key="3">
    <source>
        <dbReference type="ARBA" id="ARBA00022525"/>
    </source>
</evidence>
<dbReference type="eggNOG" id="ENOG502QS90">
    <property type="taxonomic scope" value="Eukaryota"/>
</dbReference>
<dbReference type="PANTHER" id="PTHR31867">
    <property type="entry name" value="EXPANSIN-A15"/>
    <property type="match status" value="1"/>
</dbReference>
<dbReference type="STRING" id="4572.M7ZCK5"/>
<accession>M7ZCK5</accession>
<comment type="function">
    <text evidence="6">Causes loosening and extension of plant cell walls by disrupting non-covalent bonding between cellulose microfibrils and matrix glucans. No enzymatic activity has been found.</text>
</comment>
<evidence type="ECO:0000256" key="5">
    <source>
        <dbReference type="ARBA" id="ARBA00023136"/>
    </source>
</evidence>
<dbReference type="InterPro" id="IPR007112">
    <property type="entry name" value="Expansin/allergen_DPBB_dom"/>
</dbReference>
<dbReference type="GO" id="GO:0009664">
    <property type="term" value="P:plant-type cell wall organization"/>
    <property type="evidence" value="ECO:0007669"/>
    <property type="project" value="InterPro"/>
</dbReference>
<dbReference type="Gene3D" id="2.60.40.760">
    <property type="entry name" value="Expansin, cellulose-binding-like domain"/>
    <property type="match status" value="2"/>
</dbReference>
<sequence length="187" mass="20873">MSQPAWETIAVYQAGIVPVNYRRVPCQRSGGMRFTINGNDYFELVTVANVGGSGVVSQMWIKGSKTDWMVMSRNWGASWQSNAYLNGQSISFRVQTDDGRVITADNVAPYNWWNWGASWQSNAYLNGQSVSFRVQTDDNRVVTADNVAPSNWWTGVYPPGGEWKRYCGMKVPGPTLHVHAHETGSTD</sequence>
<gene>
    <name evidence="7" type="ORF">TRIUR3_29597</name>
</gene>
<evidence type="ECO:0000256" key="6">
    <source>
        <dbReference type="RuleBase" id="RU365023"/>
    </source>
</evidence>
<reference evidence="7" key="1">
    <citation type="journal article" date="2013" name="Nature">
        <title>Draft genome of the wheat A-genome progenitor Triticum urartu.</title>
        <authorList>
            <person name="Ling H.Q."/>
            <person name="Zhao S."/>
            <person name="Liu D."/>
            <person name="Wang J."/>
            <person name="Sun H."/>
            <person name="Zhang C."/>
            <person name="Fan H."/>
            <person name="Li D."/>
            <person name="Dong L."/>
            <person name="Tao Y."/>
            <person name="Gao C."/>
            <person name="Wu H."/>
            <person name="Li Y."/>
            <person name="Cui Y."/>
            <person name="Guo X."/>
            <person name="Zheng S."/>
            <person name="Wang B."/>
            <person name="Yu K."/>
            <person name="Liang Q."/>
            <person name="Yang W."/>
            <person name="Lou X."/>
            <person name="Chen J."/>
            <person name="Feng M."/>
            <person name="Jian J."/>
            <person name="Zhang X."/>
            <person name="Luo G."/>
            <person name="Jiang Y."/>
            <person name="Liu J."/>
            <person name="Wang Z."/>
            <person name="Sha Y."/>
            <person name="Zhang B."/>
            <person name="Wu H."/>
            <person name="Tang D."/>
            <person name="Shen Q."/>
            <person name="Xue P."/>
            <person name="Zou S."/>
            <person name="Wang X."/>
            <person name="Liu X."/>
            <person name="Wang F."/>
            <person name="Yang Y."/>
            <person name="An X."/>
            <person name="Dong Z."/>
            <person name="Zhang K."/>
            <person name="Zhang X."/>
            <person name="Luo M.C."/>
            <person name="Dvorak J."/>
            <person name="Tong Y."/>
            <person name="Wang J."/>
            <person name="Yang H."/>
            <person name="Li Z."/>
            <person name="Wang D."/>
            <person name="Zhang A."/>
            <person name="Wang J."/>
        </authorList>
    </citation>
    <scope>NUCLEOTIDE SEQUENCE</scope>
</reference>
<evidence type="ECO:0000256" key="2">
    <source>
        <dbReference type="ARBA" id="ARBA00022512"/>
    </source>
</evidence>
<keyword evidence="5" id="KW-0472">Membrane</keyword>
<keyword evidence="6" id="KW-0961">Cell wall biogenesis/degradation</keyword>
<dbReference type="InterPro" id="IPR007118">
    <property type="entry name" value="Expan_Lol_pI"/>
</dbReference>
<comment type="similarity">
    <text evidence="1 6">Belongs to the expansin family. Expansin A subfamily.</text>
</comment>
<dbReference type="InterPro" id="IPR036908">
    <property type="entry name" value="RlpA-like_sf"/>
</dbReference>
<dbReference type="GO" id="GO:0005576">
    <property type="term" value="C:extracellular region"/>
    <property type="evidence" value="ECO:0007669"/>
    <property type="project" value="InterPro"/>
</dbReference>
<comment type="subcellular location">
    <subcellularLocation>
        <location evidence="6">Secreted</location>
        <location evidence="6">Cell wall</location>
    </subcellularLocation>
    <subcellularLocation>
        <location evidence="6">Membrane</location>
        <topology evidence="6">Peripheral membrane protein</topology>
    </subcellularLocation>
</comment>
<dbReference type="PROSITE" id="PS50842">
    <property type="entry name" value="EXPANSIN_EG45"/>
    <property type="match status" value="1"/>
</dbReference>
<dbReference type="InterPro" id="IPR002963">
    <property type="entry name" value="Expansin"/>
</dbReference>
<dbReference type="PRINTS" id="PR01225">
    <property type="entry name" value="EXPANSNFAMLY"/>
</dbReference>
<keyword evidence="2 6" id="KW-0134">Cell wall</keyword>
<organism evidence="7">
    <name type="scientific">Triticum urartu</name>
    <name type="common">Red wild einkorn</name>
    <name type="synonym">Crithodium urartu</name>
    <dbReference type="NCBI Taxonomy" id="4572"/>
    <lineage>
        <taxon>Eukaryota</taxon>
        <taxon>Viridiplantae</taxon>
        <taxon>Streptophyta</taxon>
        <taxon>Embryophyta</taxon>
        <taxon>Tracheophyta</taxon>
        <taxon>Spermatophyta</taxon>
        <taxon>Magnoliopsida</taxon>
        <taxon>Liliopsida</taxon>
        <taxon>Poales</taxon>
        <taxon>Poaceae</taxon>
        <taxon>BOP clade</taxon>
        <taxon>Pooideae</taxon>
        <taxon>Triticodae</taxon>
        <taxon>Triticeae</taxon>
        <taxon>Triticinae</taxon>
        <taxon>Triticum</taxon>
    </lineage>
</organism>
<dbReference type="PRINTS" id="PR01226">
    <property type="entry name" value="EXPANSIN"/>
</dbReference>
<dbReference type="AlphaFoldDB" id="M7ZCK5"/>
<dbReference type="SUPFAM" id="SSF50685">
    <property type="entry name" value="Barwin-like endoglucanases"/>
    <property type="match status" value="1"/>
</dbReference>
<dbReference type="Pfam" id="PF01357">
    <property type="entry name" value="Expansin_C"/>
    <property type="match status" value="2"/>
</dbReference>
<keyword evidence="3 6" id="KW-0964">Secreted</keyword>
<keyword evidence="4" id="KW-0732">Signal</keyword>
<dbReference type="EMBL" id="KD146258">
    <property type="protein sequence ID" value="EMS57376.1"/>
    <property type="molecule type" value="Genomic_DNA"/>
</dbReference>
<dbReference type="InterPro" id="IPR007117">
    <property type="entry name" value="Expansin_CBD"/>
</dbReference>